<feature type="compositionally biased region" description="Basic residues" evidence="1">
    <location>
        <begin position="1"/>
        <end position="14"/>
    </location>
</feature>
<protein>
    <submittedName>
        <fullName evidence="2">Uncharacterized protein</fullName>
    </submittedName>
</protein>
<evidence type="ECO:0000313" key="3">
    <source>
        <dbReference type="Proteomes" id="UP001527882"/>
    </source>
</evidence>
<name>A0ABT4QCD7_9BACL</name>
<reference evidence="2 3" key="1">
    <citation type="submission" date="2022-12" db="EMBL/GenBank/DDBJ databases">
        <title>Draft genome sequence of Paenibacillus sp. dW9.</title>
        <authorList>
            <person name="Choi E.-W."/>
            <person name="Kim D.-U."/>
        </authorList>
    </citation>
    <scope>NUCLEOTIDE SEQUENCE [LARGE SCALE GENOMIC DNA]</scope>
    <source>
        <strain evidence="3">dW9</strain>
    </source>
</reference>
<evidence type="ECO:0000256" key="1">
    <source>
        <dbReference type="SAM" id="MobiDB-lite"/>
    </source>
</evidence>
<dbReference type="EMBL" id="JAQAGZ010000012">
    <property type="protein sequence ID" value="MCZ8514516.1"/>
    <property type="molecule type" value="Genomic_DNA"/>
</dbReference>
<gene>
    <name evidence="2" type="ORF">O9H85_19235</name>
</gene>
<feature type="region of interest" description="Disordered" evidence="1">
    <location>
        <begin position="1"/>
        <end position="20"/>
    </location>
</feature>
<comment type="caution">
    <text evidence="2">The sequence shown here is derived from an EMBL/GenBank/DDBJ whole genome shotgun (WGS) entry which is preliminary data.</text>
</comment>
<accession>A0ABT4QCD7</accession>
<evidence type="ECO:0000313" key="2">
    <source>
        <dbReference type="EMBL" id="MCZ8514516.1"/>
    </source>
</evidence>
<sequence>MNRPSRSKGLHRLRPLMSAAGASKEGNKVIAITEDGKEVEGTVIFERKANYKKPAFA</sequence>
<dbReference type="Proteomes" id="UP001527882">
    <property type="component" value="Unassembled WGS sequence"/>
</dbReference>
<dbReference type="RefSeq" id="WP_269883038.1">
    <property type="nucleotide sequence ID" value="NZ_JAQAGZ010000012.1"/>
</dbReference>
<proteinExistence type="predicted"/>
<keyword evidence="3" id="KW-1185">Reference proteome</keyword>
<organism evidence="2 3">
    <name type="scientific">Paenibacillus gyeongsangnamensis</name>
    <dbReference type="NCBI Taxonomy" id="3388067"/>
    <lineage>
        <taxon>Bacteria</taxon>
        <taxon>Bacillati</taxon>
        <taxon>Bacillota</taxon>
        <taxon>Bacilli</taxon>
        <taxon>Bacillales</taxon>
        <taxon>Paenibacillaceae</taxon>
        <taxon>Paenibacillus</taxon>
    </lineage>
</organism>